<organism evidence="1 2">
    <name type="scientific">Candidatus Xenohaliotis californiensis</name>
    <dbReference type="NCBI Taxonomy" id="84677"/>
    <lineage>
        <taxon>Bacteria</taxon>
        <taxon>Pseudomonadati</taxon>
        <taxon>Pseudomonadota</taxon>
        <taxon>Alphaproteobacteria</taxon>
        <taxon>Rickettsiales</taxon>
        <taxon>Anaplasmataceae</taxon>
        <taxon>Candidatus Xenohaliotis</taxon>
    </lineage>
</organism>
<keyword evidence="2" id="KW-1185">Reference proteome</keyword>
<evidence type="ECO:0000313" key="2">
    <source>
        <dbReference type="Proteomes" id="UP001314181"/>
    </source>
</evidence>
<accession>A0ABM9N8U4</accession>
<dbReference type="EMBL" id="CAWVOK010000026">
    <property type="protein sequence ID" value="CAK8163366.1"/>
    <property type="molecule type" value="Genomic_DNA"/>
</dbReference>
<reference evidence="1 2" key="1">
    <citation type="submission" date="2024-01" db="EMBL/GenBank/DDBJ databases">
        <authorList>
            <person name="Kunselman E."/>
        </authorList>
    </citation>
    <scope>NUCLEOTIDE SEQUENCE [LARGE SCALE GENOMIC DNA]</scope>
    <source>
        <strain evidence="1">2 abalone samples</strain>
    </source>
</reference>
<protein>
    <submittedName>
        <fullName evidence="1">Uncharacterized protein</fullName>
    </submittedName>
</protein>
<dbReference type="Proteomes" id="UP001314181">
    <property type="component" value="Unassembled WGS sequence"/>
</dbReference>
<evidence type="ECO:0000313" key="1">
    <source>
        <dbReference type="EMBL" id="CAK8163366.1"/>
    </source>
</evidence>
<sequence length="47" mass="5711">MFLAMAVSYAICYTMLYLRKIILDFWKICFLYCNNCFYNCILVCYVI</sequence>
<name>A0ABM9N8U4_9RICK</name>
<proteinExistence type="predicted"/>
<gene>
    <name evidence="1" type="ORF">CAXC1_330126</name>
</gene>
<comment type="caution">
    <text evidence="1">The sequence shown here is derived from an EMBL/GenBank/DDBJ whole genome shotgun (WGS) entry which is preliminary data.</text>
</comment>